<dbReference type="AlphaFoldDB" id="A0A1B2LQI0"/>
<protein>
    <submittedName>
        <fullName evidence="1">Uncharacterized protein</fullName>
    </submittedName>
</protein>
<accession>A0A1B2LQI0</accession>
<dbReference type="EMBL" id="KU923576">
    <property type="protein sequence ID" value="AOA33835.1"/>
    <property type="molecule type" value="Genomic_DNA"/>
</dbReference>
<sequence>MAQGYPPATIEEILSGYGLPEYGKLAFTPDDEAAYENERHKTPVEKLKVGYEKIRNLVNSILRR</sequence>
<evidence type="ECO:0000313" key="1">
    <source>
        <dbReference type="EMBL" id="AOA33835.1"/>
    </source>
</evidence>
<organism evidence="1">
    <name type="scientific">Aeromonas salmonicida subsp. salmonicida</name>
    <dbReference type="NCBI Taxonomy" id="29491"/>
    <lineage>
        <taxon>Bacteria</taxon>
        <taxon>Pseudomonadati</taxon>
        <taxon>Pseudomonadota</taxon>
        <taxon>Gammaproteobacteria</taxon>
        <taxon>Aeromonadales</taxon>
        <taxon>Aeromonadaceae</taxon>
        <taxon>Aeromonas</taxon>
    </lineage>
</organism>
<name>A0A1B2LQI0_AERSS</name>
<reference evidence="1" key="1">
    <citation type="journal article" date="2016" name="FEMS Microbiol. Lett.">
        <title>Aeromonas salmonicida subsp. salmonicida strains isolated from Chinese freshwater fish contain a novel genomic island and possible regional-specific mobile genetic elements profiles.</title>
        <authorList>
            <person name="Long M."/>
            <person name="Nielsen T.K."/>
            <person name="Leisner J.J."/>
            <person name="Hansen L.H."/>
            <person name="Shen Z.X."/>
            <person name="Zhang Q.Q."/>
            <person name="Li A."/>
        </authorList>
    </citation>
    <scope>NUCLEOTIDE SEQUENCE</scope>
    <source>
        <strain evidence="1">BG</strain>
    </source>
</reference>
<proteinExistence type="predicted"/>